<evidence type="ECO:0000313" key="3">
    <source>
        <dbReference type="Proteomes" id="UP001162483"/>
    </source>
</evidence>
<sequence length="66" mass="7785">MYVKWFETVMFYYVILVYYKKSFFKNFKFPAGSAARNVPTSHRDRNTEARCRHPPEEMDGDAAGDP</sequence>
<keyword evidence="3" id="KW-1185">Reference proteome</keyword>
<dbReference type="EMBL" id="CATNWA010017122">
    <property type="protein sequence ID" value="CAI9598140.1"/>
    <property type="molecule type" value="Genomic_DNA"/>
</dbReference>
<feature type="region of interest" description="Disordered" evidence="1">
    <location>
        <begin position="32"/>
        <end position="66"/>
    </location>
</feature>
<organism evidence="2 3">
    <name type="scientific">Staurois parvus</name>
    <dbReference type="NCBI Taxonomy" id="386267"/>
    <lineage>
        <taxon>Eukaryota</taxon>
        <taxon>Metazoa</taxon>
        <taxon>Chordata</taxon>
        <taxon>Craniata</taxon>
        <taxon>Vertebrata</taxon>
        <taxon>Euteleostomi</taxon>
        <taxon>Amphibia</taxon>
        <taxon>Batrachia</taxon>
        <taxon>Anura</taxon>
        <taxon>Neobatrachia</taxon>
        <taxon>Ranoidea</taxon>
        <taxon>Ranidae</taxon>
        <taxon>Staurois</taxon>
    </lineage>
</organism>
<reference evidence="2" key="1">
    <citation type="submission" date="2023-05" db="EMBL/GenBank/DDBJ databases">
        <authorList>
            <person name="Stuckert A."/>
        </authorList>
    </citation>
    <scope>NUCLEOTIDE SEQUENCE</scope>
</reference>
<feature type="compositionally biased region" description="Acidic residues" evidence="1">
    <location>
        <begin position="57"/>
        <end position="66"/>
    </location>
</feature>
<name>A0ABN9FQ25_9NEOB</name>
<gene>
    <name evidence="2" type="ORF">SPARVUS_LOCUS12343325</name>
</gene>
<protein>
    <submittedName>
        <fullName evidence="2">Uncharacterized protein</fullName>
    </submittedName>
</protein>
<proteinExistence type="predicted"/>
<evidence type="ECO:0000313" key="2">
    <source>
        <dbReference type="EMBL" id="CAI9598140.1"/>
    </source>
</evidence>
<dbReference type="Proteomes" id="UP001162483">
    <property type="component" value="Unassembled WGS sequence"/>
</dbReference>
<feature type="compositionally biased region" description="Basic and acidic residues" evidence="1">
    <location>
        <begin position="41"/>
        <end position="56"/>
    </location>
</feature>
<comment type="caution">
    <text evidence="2">The sequence shown here is derived from an EMBL/GenBank/DDBJ whole genome shotgun (WGS) entry which is preliminary data.</text>
</comment>
<feature type="non-terminal residue" evidence="2">
    <location>
        <position position="66"/>
    </location>
</feature>
<accession>A0ABN9FQ25</accession>
<evidence type="ECO:0000256" key="1">
    <source>
        <dbReference type="SAM" id="MobiDB-lite"/>
    </source>
</evidence>